<dbReference type="AlphaFoldDB" id="A0A194Q986"/>
<evidence type="ECO:0000256" key="1">
    <source>
        <dbReference type="SAM" id="MobiDB-lite"/>
    </source>
</evidence>
<keyword evidence="3" id="KW-1185">Reference proteome</keyword>
<evidence type="ECO:0000313" key="3">
    <source>
        <dbReference type="Proteomes" id="UP000053268"/>
    </source>
</evidence>
<dbReference type="Proteomes" id="UP000053268">
    <property type="component" value="Unassembled WGS sequence"/>
</dbReference>
<name>A0A194Q986_PAPXU</name>
<sequence length="84" mass="9769">MEVTYYQYKTLGRGSLSYGTLKRGSRVRELWSDKYAAVATRRHRTLPLQRVRTLLQDERTEQASNQAKAKIGECKNPTNLLHMQ</sequence>
<protein>
    <submittedName>
        <fullName evidence="2">Uncharacterized protein</fullName>
    </submittedName>
</protein>
<accession>A0A194Q986</accession>
<dbReference type="EMBL" id="KQ459324">
    <property type="protein sequence ID" value="KPJ01545.1"/>
    <property type="molecule type" value="Genomic_DNA"/>
</dbReference>
<organism evidence="2 3">
    <name type="scientific">Papilio xuthus</name>
    <name type="common">Asian swallowtail butterfly</name>
    <dbReference type="NCBI Taxonomy" id="66420"/>
    <lineage>
        <taxon>Eukaryota</taxon>
        <taxon>Metazoa</taxon>
        <taxon>Ecdysozoa</taxon>
        <taxon>Arthropoda</taxon>
        <taxon>Hexapoda</taxon>
        <taxon>Insecta</taxon>
        <taxon>Pterygota</taxon>
        <taxon>Neoptera</taxon>
        <taxon>Endopterygota</taxon>
        <taxon>Lepidoptera</taxon>
        <taxon>Glossata</taxon>
        <taxon>Ditrysia</taxon>
        <taxon>Papilionoidea</taxon>
        <taxon>Papilionidae</taxon>
        <taxon>Papilioninae</taxon>
        <taxon>Papilio</taxon>
    </lineage>
</organism>
<proteinExistence type="predicted"/>
<feature type="region of interest" description="Disordered" evidence="1">
    <location>
        <begin position="59"/>
        <end position="84"/>
    </location>
</feature>
<gene>
    <name evidence="2" type="ORF">RR46_08582</name>
</gene>
<evidence type="ECO:0000313" key="2">
    <source>
        <dbReference type="EMBL" id="KPJ01545.1"/>
    </source>
</evidence>
<reference evidence="2 3" key="1">
    <citation type="journal article" date="2015" name="Nat. Commun.">
        <title>Outbred genome sequencing and CRISPR/Cas9 gene editing in butterflies.</title>
        <authorList>
            <person name="Li X."/>
            <person name="Fan D."/>
            <person name="Zhang W."/>
            <person name="Liu G."/>
            <person name="Zhang L."/>
            <person name="Zhao L."/>
            <person name="Fang X."/>
            <person name="Chen L."/>
            <person name="Dong Y."/>
            <person name="Chen Y."/>
            <person name="Ding Y."/>
            <person name="Zhao R."/>
            <person name="Feng M."/>
            <person name="Zhu Y."/>
            <person name="Feng Y."/>
            <person name="Jiang X."/>
            <person name="Zhu D."/>
            <person name="Xiang H."/>
            <person name="Feng X."/>
            <person name="Li S."/>
            <person name="Wang J."/>
            <person name="Zhang G."/>
            <person name="Kronforst M.R."/>
            <person name="Wang W."/>
        </authorList>
    </citation>
    <scope>NUCLEOTIDE SEQUENCE [LARGE SCALE GENOMIC DNA]</scope>
    <source>
        <strain evidence="2">Ya'a_city_454_Px</strain>
        <tissue evidence="2">Whole body</tissue>
    </source>
</reference>